<dbReference type="Gene3D" id="2.160.10.10">
    <property type="entry name" value="Hexapeptide repeat proteins"/>
    <property type="match status" value="1"/>
</dbReference>
<dbReference type="PROSITE" id="PS00101">
    <property type="entry name" value="HEXAPEP_TRANSFERASES"/>
    <property type="match status" value="1"/>
</dbReference>
<dbReference type="EMBL" id="LNYL01000051">
    <property type="protein sequence ID" value="KTD24008.1"/>
    <property type="molecule type" value="Genomic_DNA"/>
</dbReference>
<feature type="domain" description="UDP-3-O-[3-hydroxymyristoyl] glucosamine N-acyltransferase non-repeat region" evidence="7">
    <location>
        <begin position="22"/>
        <end position="86"/>
    </location>
</feature>
<evidence type="ECO:0000259" key="7">
    <source>
        <dbReference type="Pfam" id="PF04613"/>
    </source>
</evidence>
<comment type="caution">
    <text evidence="8">The sequence shown here is derived from an EMBL/GenBank/DDBJ whole genome shotgun (WGS) entry which is preliminary data.</text>
</comment>
<keyword evidence="3 8" id="KW-0808">Transferase</keyword>
<dbReference type="PANTHER" id="PTHR43378">
    <property type="entry name" value="UDP-3-O-ACYLGLUCOSAMINE N-ACYLTRANSFERASE"/>
    <property type="match status" value="1"/>
</dbReference>
<name>A0A0W0VVB3_9GAMM</name>
<evidence type="ECO:0000256" key="1">
    <source>
        <dbReference type="ARBA" id="ARBA00022516"/>
    </source>
</evidence>
<dbReference type="CDD" id="cd03352">
    <property type="entry name" value="LbH_LpxD"/>
    <property type="match status" value="1"/>
</dbReference>
<dbReference type="NCBIfam" id="TIGR01853">
    <property type="entry name" value="lipid_A_lpxD"/>
    <property type="match status" value="1"/>
</dbReference>
<dbReference type="AlphaFoldDB" id="A0A0W0VVB3"/>
<evidence type="ECO:0000256" key="3">
    <source>
        <dbReference type="ARBA" id="ARBA00022679"/>
    </source>
</evidence>
<evidence type="ECO:0000313" key="8">
    <source>
        <dbReference type="EMBL" id="KTD24008.1"/>
    </source>
</evidence>
<dbReference type="EC" id="2.3.1.-" evidence="8"/>
<dbReference type="InterPro" id="IPR018357">
    <property type="entry name" value="Hexapep_transf_CS"/>
</dbReference>
<dbReference type="NCBIfam" id="NF002060">
    <property type="entry name" value="PRK00892.1"/>
    <property type="match status" value="1"/>
</dbReference>
<dbReference type="STRING" id="466.Lmac_2881"/>
<dbReference type="PATRIC" id="fig|466.6.peg.3087"/>
<evidence type="ECO:0000256" key="2">
    <source>
        <dbReference type="ARBA" id="ARBA00022556"/>
    </source>
</evidence>
<dbReference type="InterPro" id="IPR011004">
    <property type="entry name" value="Trimer_LpxA-like_sf"/>
</dbReference>
<accession>A0A0W0VVB3</accession>
<dbReference type="InterPro" id="IPR007691">
    <property type="entry name" value="LpxD"/>
</dbReference>
<organism evidence="8 9">
    <name type="scientific">Legionella maceachernii</name>
    <dbReference type="NCBI Taxonomy" id="466"/>
    <lineage>
        <taxon>Bacteria</taxon>
        <taxon>Pseudomonadati</taxon>
        <taxon>Pseudomonadota</taxon>
        <taxon>Gammaproteobacteria</taxon>
        <taxon>Legionellales</taxon>
        <taxon>Legionellaceae</taxon>
        <taxon>Legionella</taxon>
    </lineage>
</organism>
<evidence type="ECO:0000256" key="4">
    <source>
        <dbReference type="ARBA" id="ARBA00022737"/>
    </source>
</evidence>
<keyword evidence="5" id="KW-0443">Lipid metabolism</keyword>
<dbReference type="SUPFAM" id="SSF51161">
    <property type="entry name" value="Trimeric LpxA-like enzymes"/>
    <property type="match status" value="1"/>
</dbReference>
<keyword evidence="6 8" id="KW-0012">Acyltransferase</keyword>
<gene>
    <name evidence="8" type="primary">lpxD_1</name>
    <name evidence="8" type="ORF">Lmac_2881</name>
</gene>
<dbReference type="InterPro" id="IPR001451">
    <property type="entry name" value="Hexapep"/>
</dbReference>
<dbReference type="GO" id="GO:0016410">
    <property type="term" value="F:N-acyltransferase activity"/>
    <property type="evidence" value="ECO:0007669"/>
    <property type="project" value="InterPro"/>
</dbReference>
<dbReference type="Pfam" id="PF00132">
    <property type="entry name" value="Hexapep"/>
    <property type="match status" value="2"/>
</dbReference>
<evidence type="ECO:0000256" key="5">
    <source>
        <dbReference type="ARBA" id="ARBA00023098"/>
    </source>
</evidence>
<dbReference type="GO" id="GO:0016020">
    <property type="term" value="C:membrane"/>
    <property type="evidence" value="ECO:0007669"/>
    <property type="project" value="GOC"/>
</dbReference>
<evidence type="ECO:0000313" key="9">
    <source>
        <dbReference type="Proteomes" id="UP000054908"/>
    </source>
</evidence>
<dbReference type="PANTHER" id="PTHR43378:SF2">
    <property type="entry name" value="UDP-3-O-ACYLGLUCOSAMINE N-ACYLTRANSFERASE 1, MITOCHONDRIAL-RELATED"/>
    <property type="match status" value="1"/>
</dbReference>
<keyword evidence="1" id="KW-0444">Lipid biosynthesis</keyword>
<dbReference type="Gene3D" id="1.20.5.170">
    <property type="match status" value="1"/>
</dbReference>
<reference evidence="8 9" key="1">
    <citation type="submission" date="2015-11" db="EMBL/GenBank/DDBJ databases">
        <title>Genomic analysis of 38 Legionella species identifies large and diverse effector repertoires.</title>
        <authorList>
            <person name="Burstein D."/>
            <person name="Amaro F."/>
            <person name="Zusman T."/>
            <person name="Lifshitz Z."/>
            <person name="Cohen O."/>
            <person name="Gilbert J.A."/>
            <person name="Pupko T."/>
            <person name="Shuman H.A."/>
            <person name="Segal G."/>
        </authorList>
    </citation>
    <scope>NUCLEOTIDE SEQUENCE [LARGE SCALE GENOMIC DNA]</scope>
    <source>
        <strain evidence="8 9">PX-1-G2-E2</strain>
    </source>
</reference>
<dbReference type="OrthoDB" id="9784739at2"/>
<dbReference type="RefSeq" id="WP_058453560.1">
    <property type="nucleotide sequence ID" value="NZ_CAAAIB010000008.1"/>
</dbReference>
<keyword evidence="2" id="KW-0441">Lipid A biosynthesis</keyword>
<dbReference type="GO" id="GO:0009245">
    <property type="term" value="P:lipid A biosynthetic process"/>
    <property type="evidence" value="ECO:0007669"/>
    <property type="project" value="UniProtKB-KW"/>
</dbReference>
<proteinExistence type="predicted"/>
<evidence type="ECO:0000256" key="6">
    <source>
        <dbReference type="ARBA" id="ARBA00023315"/>
    </source>
</evidence>
<dbReference type="Proteomes" id="UP000054908">
    <property type="component" value="Unassembled WGS sequence"/>
</dbReference>
<dbReference type="Pfam" id="PF04613">
    <property type="entry name" value="LpxD"/>
    <property type="match status" value="1"/>
</dbReference>
<keyword evidence="4" id="KW-0677">Repeat</keyword>
<protein>
    <submittedName>
        <fullName evidence="8">UDP-3-O-[3-hydroxymyristoyl] glucosamine N-acyltransferase</fullName>
        <ecNumber evidence="8">2.3.1.-</ecNumber>
    </submittedName>
</protein>
<dbReference type="InterPro" id="IPR020573">
    <property type="entry name" value="UDP_GlcNAc_AcTrfase_non-rep"/>
</dbReference>
<keyword evidence="9" id="KW-1185">Reference proteome</keyword>
<sequence>MYTLAELAHRLNGCLHGNAEQPISGVASLSCATNTDLAYFDNTMMLQLLEKTQAGAVLLATGHAKYCPVNSIVVTNPLLSMTIAAEMLPQEIERQEGIHPTARIASSAILGKRIAIGANTVIGDSVIIGDGVSIAANCVIEEGVSIGPHTVIRSGVSVHRGSKMGAYVLVESGVVLGAIPFNSLKAQGRWHSGIAVGGVVIADYVRLGANTVVTRGSLGDTYIDEGVHIDNLVQIAHDVVIGKNTAIAGCAAIGAYTRIGSHCIIGGASCIAAHTHLVDDIVITGMSTVTKSLSKAGIYSSGTVVSKHDQWRRNAARFRRLDDYIIRLTKLEKEHNKKNKEHISQN</sequence>
<dbReference type="Gene3D" id="3.40.1390.10">
    <property type="entry name" value="MurE/MurF, N-terminal domain"/>
    <property type="match status" value="1"/>
</dbReference>